<keyword evidence="1" id="KW-0238">DNA-binding</keyword>
<gene>
    <name evidence="3" type="ORF">BYZ73_20795</name>
</gene>
<dbReference type="InterPro" id="IPR001387">
    <property type="entry name" value="Cro/C1-type_HTH"/>
</dbReference>
<dbReference type="Proteomes" id="UP000248659">
    <property type="component" value="Unassembled WGS sequence"/>
</dbReference>
<feature type="domain" description="HTH cro/C1-type" evidence="2">
    <location>
        <begin position="5"/>
        <end position="59"/>
    </location>
</feature>
<dbReference type="SMART" id="SM00530">
    <property type="entry name" value="HTH_XRE"/>
    <property type="match status" value="1"/>
</dbReference>
<evidence type="ECO:0000256" key="1">
    <source>
        <dbReference type="ARBA" id="ARBA00023125"/>
    </source>
</evidence>
<evidence type="ECO:0000313" key="4">
    <source>
        <dbReference type="Proteomes" id="UP000248659"/>
    </source>
</evidence>
<dbReference type="Gene3D" id="1.10.260.40">
    <property type="entry name" value="lambda repressor-like DNA-binding domains"/>
    <property type="match status" value="1"/>
</dbReference>
<dbReference type="PANTHER" id="PTHR46797">
    <property type="entry name" value="HTH-TYPE TRANSCRIPTIONAL REGULATOR"/>
    <property type="match status" value="1"/>
</dbReference>
<dbReference type="CDD" id="cd00093">
    <property type="entry name" value="HTH_XRE"/>
    <property type="match status" value="1"/>
</dbReference>
<dbReference type="PROSITE" id="PS50943">
    <property type="entry name" value="HTH_CROC1"/>
    <property type="match status" value="1"/>
</dbReference>
<accession>A0ABX9DAN9</accession>
<dbReference type="RefSeq" id="WP_112317526.1">
    <property type="nucleotide sequence ID" value="NZ_MUAV01000068.1"/>
</dbReference>
<organism evidence="3 4">
    <name type="scientific">Rhodovulum viride</name>
    <dbReference type="NCBI Taxonomy" id="1231134"/>
    <lineage>
        <taxon>Bacteria</taxon>
        <taxon>Pseudomonadati</taxon>
        <taxon>Pseudomonadota</taxon>
        <taxon>Alphaproteobacteria</taxon>
        <taxon>Rhodobacterales</taxon>
        <taxon>Paracoccaceae</taxon>
        <taxon>Rhodovulum</taxon>
    </lineage>
</organism>
<dbReference type="PANTHER" id="PTHR46797:SF1">
    <property type="entry name" value="METHYLPHOSPHONATE SYNTHASE"/>
    <property type="match status" value="1"/>
</dbReference>
<protein>
    <recommendedName>
        <fullName evidence="2">HTH cro/C1-type domain-containing protein</fullName>
    </recommendedName>
</protein>
<sequence length="98" mass="11219">MGLRIKELREGKRLSQQQLAEMAGLSRSQLSEIENERKPANTLRLTSIARALNVTVEELFTSDPAESYKKEILDLMREMAPEDREALIRYARAMASPR</sequence>
<reference evidence="3 4" key="1">
    <citation type="submission" date="2017-01" db="EMBL/GenBank/DDBJ databases">
        <title>Genome sequence of Rhodovulum viride JA756.</title>
        <authorList>
            <person name="Lakshmi K.V."/>
            <person name="Tushar L.D."/>
            <person name="Sasikala C."/>
            <person name="Venkataramana C."/>
        </authorList>
    </citation>
    <scope>NUCLEOTIDE SEQUENCE [LARGE SCALE GENOMIC DNA]</scope>
    <source>
        <strain evidence="3 4">JA756</strain>
    </source>
</reference>
<comment type="caution">
    <text evidence="3">The sequence shown here is derived from an EMBL/GenBank/DDBJ whole genome shotgun (WGS) entry which is preliminary data.</text>
</comment>
<dbReference type="InterPro" id="IPR010982">
    <property type="entry name" value="Lambda_DNA-bd_dom_sf"/>
</dbReference>
<name>A0ABX9DAN9_9RHOB</name>
<dbReference type="EMBL" id="MUAV01000068">
    <property type="protein sequence ID" value="RAP39391.1"/>
    <property type="molecule type" value="Genomic_DNA"/>
</dbReference>
<evidence type="ECO:0000259" key="2">
    <source>
        <dbReference type="PROSITE" id="PS50943"/>
    </source>
</evidence>
<keyword evidence="4" id="KW-1185">Reference proteome</keyword>
<evidence type="ECO:0000313" key="3">
    <source>
        <dbReference type="EMBL" id="RAP39391.1"/>
    </source>
</evidence>
<dbReference type="SUPFAM" id="SSF47413">
    <property type="entry name" value="lambda repressor-like DNA-binding domains"/>
    <property type="match status" value="1"/>
</dbReference>
<dbReference type="Pfam" id="PF01381">
    <property type="entry name" value="HTH_3"/>
    <property type="match status" value="1"/>
</dbReference>
<proteinExistence type="predicted"/>
<dbReference type="InterPro" id="IPR050807">
    <property type="entry name" value="TransReg_Diox_bact_type"/>
</dbReference>